<organism evidence="1 2">
    <name type="scientific">Romanomermis culicivorax</name>
    <name type="common">Nematode worm</name>
    <dbReference type="NCBI Taxonomy" id="13658"/>
    <lineage>
        <taxon>Eukaryota</taxon>
        <taxon>Metazoa</taxon>
        <taxon>Ecdysozoa</taxon>
        <taxon>Nematoda</taxon>
        <taxon>Enoplea</taxon>
        <taxon>Dorylaimia</taxon>
        <taxon>Mermithida</taxon>
        <taxon>Mermithoidea</taxon>
        <taxon>Mermithidae</taxon>
        <taxon>Romanomermis</taxon>
    </lineage>
</organism>
<proteinExistence type="predicted"/>
<sequence length="68" mass="7441">MEELANGIFGPCFHATGKKSDPNPIVTNILLVGLLPHLPATTNMNVITQAMSKQLEGEHIQRIQADFK</sequence>
<dbReference type="Proteomes" id="UP000887565">
    <property type="component" value="Unplaced"/>
</dbReference>
<evidence type="ECO:0000313" key="2">
    <source>
        <dbReference type="WBParaSite" id="nRc.2.0.1.t09253-RA"/>
    </source>
</evidence>
<name>A0A915I540_ROMCU</name>
<protein>
    <submittedName>
        <fullName evidence="2">Uncharacterized protein</fullName>
    </submittedName>
</protein>
<reference evidence="2" key="1">
    <citation type="submission" date="2022-11" db="UniProtKB">
        <authorList>
            <consortium name="WormBaseParasite"/>
        </authorList>
    </citation>
    <scope>IDENTIFICATION</scope>
</reference>
<accession>A0A915I540</accession>
<evidence type="ECO:0000313" key="1">
    <source>
        <dbReference type="Proteomes" id="UP000887565"/>
    </source>
</evidence>
<dbReference type="WBParaSite" id="nRc.2.0.1.t09253-RA">
    <property type="protein sequence ID" value="nRc.2.0.1.t09253-RA"/>
    <property type="gene ID" value="nRc.2.0.1.g09253"/>
</dbReference>
<keyword evidence="1" id="KW-1185">Reference proteome</keyword>
<dbReference type="AlphaFoldDB" id="A0A915I540"/>